<protein>
    <submittedName>
        <fullName evidence="1">Uncharacterized protein</fullName>
    </submittedName>
</protein>
<gene>
    <name evidence="1" type="ORF">OQ497_12210</name>
</gene>
<name>A0ABT3QHF0_9PROT</name>
<dbReference type="RefSeq" id="WP_173560387.1">
    <property type="nucleotide sequence ID" value="NZ_JAPIUZ010000009.1"/>
</dbReference>
<evidence type="ECO:0000313" key="2">
    <source>
        <dbReference type="Proteomes" id="UP001301152"/>
    </source>
</evidence>
<dbReference type="EMBL" id="JAPIUZ010000009">
    <property type="protein sequence ID" value="MCX2564707.1"/>
    <property type="molecule type" value="Genomic_DNA"/>
</dbReference>
<keyword evidence="2" id="KW-1185">Reference proteome</keyword>
<accession>A0ABT3QHF0</accession>
<proteinExistence type="predicted"/>
<sequence length="331" mass="37284">MSFIVNGADWDFNNILPKEVAALIEKALAFIATSSERDEEVAVGDDFQTRPMCGTLTLWDLFSPNGPLWPHRELSEELVAWLSKAPRYADAYSWPIGFEGNAVSVAGSPAQLNTEIEWVHFAVLEKKPVACFTLGDAKIVSTTTLTESTLVHFVSDEMSRKTFWRDAIVLVGDDLKDLQFYASHAYPNLYFVDNVINNAAKLVGGYNALRDRVKNALAVLDDWGEWIFKHPPPAIKPSERQQSDPDTLPNKQIIQRRLTAMKLEAAPENPNVRCKRVSREARETVLSGKVLYCEWHIKLEPHQNRIHFHAPVSVSDNKVVIGMIDKHLPLP</sequence>
<evidence type="ECO:0000313" key="1">
    <source>
        <dbReference type="EMBL" id="MCX2564707.1"/>
    </source>
</evidence>
<reference evidence="1 2" key="1">
    <citation type="submission" date="2022-11" db="EMBL/GenBank/DDBJ databases">
        <title>Genome sequencing of Acetobacter type strain.</title>
        <authorList>
            <person name="Heo J."/>
            <person name="Lee D."/>
            <person name="Han B.-H."/>
            <person name="Hong S.-B."/>
            <person name="Kwon S.-W."/>
        </authorList>
    </citation>
    <scope>NUCLEOTIDE SEQUENCE [LARGE SCALE GENOMIC DNA]</scope>
    <source>
        <strain evidence="1 2">KACC 21253</strain>
    </source>
</reference>
<comment type="caution">
    <text evidence="1">The sequence shown here is derived from an EMBL/GenBank/DDBJ whole genome shotgun (WGS) entry which is preliminary data.</text>
</comment>
<organism evidence="1 2">
    <name type="scientific">Acetobacter thailandicus</name>
    <dbReference type="NCBI Taxonomy" id="1502842"/>
    <lineage>
        <taxon>Bacteria</taxon>
        <taxon>Pseudomonadati</taxon>
        <taxon>Pseudomonadota</taxon>
        <taxon>Alphaproteobacteria</taxon>
        <taxon>Acetobacterales</taxon>
        <taxon>Acetobacteraceae</taxon>
        <taxon>Acetobacter</taxon>
    </lineage>
</organism>
<dbReference type="Proteomes" id="UP001301152">
    <property type="component" value="Unassembled WGS sequence"/>
</dbReference>